<sequence length="305" mass="34284">MTQQHSQPNVDALFAALGKRPPFCTGVRALDDHGALFYRKGEDGDAGYLDFSSVTEDRLNDLSAACAPASFGHGQQTVYDETYRKARKLDTDRFSALVDIHSSGIAQHVSNELLEGENSKRVLRFELYKLNVYEKDSFFKPHKDTPRAENMFGSLVITFPTRHVGGTLVLRHDGEEWAVDSSAILSRQPNPSLCFIAFYSDVEHEVLPLQSGHRVTLTYNLYIEKQERYPEIQEFPTIPVHRSVPDQVLFKSALTNFLQDPNVFPQGGVLAFGLRFKYPVIPSTTKLQRLIHVLKGSDAIVKDVA</sequence>
<feature type="non-terminal residue" evidence="1">
    <location>
        <position position="305"/>
    </location>
</feature>
<evidence type="ECO:0000313" key="2">
    <source>
        <dbReference type="Proteomes" id="UP000308600"/>
    </source>
</evidence>
<keyword evidence="2" id="KW-1185">Reference proteome</keyword>
<reference evidence="1 2" key="1">
    <citation type="journal article" date="2019" name="Nat. Ecol. Evol.">
        <title>Megaphylogeny resolves global patterns of mushroom evolution.</title>
        <authorList>
            <person name="Varga T."/>
            <person name="Krizsan K."/>
            <person name="Foldi C."/>
            <person name="Dima B."/>
            <person name="Sanchez-Garcia M."/>
            <person name="Sanchez-Ramirez S."/>
            <person name="Szollosi G.J."/>
            <person name="Szarkandi J.G."/>
            <person name="Papp V."/>
            <person name="Albert L."/>
            <person name="Andreopoulos W."/>
            <person name="Angelini C."/>
            <person name="Antonin V."/>
            <person name="Barry K.W."/>
            <person name="Bougher N.L."/>
            <person name="Buchanan P."/>
            <person name="Buyck B."/>
            <person name="Bense V."/>
            <person name="Catcheside P."/>
            <person name="Chovatia M."/>
            <person name="Cooper J."/>
            <person name="Damon W."/>
            <person name="Desjardin D."/>
            <person name="Finy P."/>
            <person name="Geml J."/>
            <person name="Haridas S."/>
            <person name="Hughes K."/>
            <person name="Justo A."/>
            <person name="Karasinski D."/>
            <person name="Kautmanova I."/>
            <person name="Kiss B."/>
            <person name="Kocsube S."/>
            <person name="Kotiranta H."/>
            <person name="LaButti K.M."/>
            <person name="Lechner B.E."/>
            <person name="Liimatainen K."/>
            <person name="Lipzen A."/>
            <person name="Lukacs Z."/>
            <person name="Mihaltcheva S."/>
            <person name="Morgado L.N."/>
            <person name="Niskanen T."/>
            <person name="Noordeloos M.E."/>
            <person name="Ohm R.A."/>
            <person name="Ortiz-Santana B."/>
            <person name="Ovrebo C."/>
            <person name="Racz N."/>
            <person name="Riley R."/>
            <person name="Savchenko A."/>
            <person name="Shiryaev A."/>
            <person name="Soop K."/>
            <person name="Spirin V."/>
            <person name="Szebenyi C."/>
            <person name="Tomsovsky M."/>
            <person name="Tulloss R.E."/>
            <person name="Uehling J."/>
            <person name="Grigoriev I.V."/>
            <person name="Vagvolgyi C."/>
            <person name="Papp T."/>
            <person name="Martin F.M."/>
            <person name="Miettinen O."/>
            <person name="Hibbett D.S."/>
            <person name="Nagy L.G."/>
        </authorList>
    </citation>
    <scope>NUCLEOTIDE SEQUENCE [LARGE SCALE GENOMIC DNA]</scope>
    <source>
        <strain evidence="1 2">NL-1719</strain>
    </source>
</reference>
<evidence type="ECO:0000313" key="1">
    <source>
        <dbReference type="EMBL" id="TFK61149.1"/>
    </source>
</evidence>
<dbReference type="Proteomes" id="UP000308600">
    <property type="component" value="Unassembled WGS sequence"/>
</dbReference>
<gene>
    <name evidence="1" type="ORF">BDN72DRAFT_477667</name>
</gene>
<proteinExistence type="predicted"/>
<dbReference type="EMBL" id="ML208689">
    <property type="protein sequence ID" value="TFK61149.1"/>
    <property type="molecule type" value="Genomic_DNA"/>
</dbReference>
<protein>
    <submittedName>
        <fullName evidence="1">Uncharacterized protein</fullName>
    </submittedName>
</protein>
<name>A0ACD3A660_9AGAR</name>
<organism evidence="1 2">
    <name type="scientific">Pluteus cervinus</name>
    <dbReference type="NCBI Taxonomy" id="181527"/>
    <lineage>
        <taxon>Eukaryota</taxon>
        <taxon>Fungi</taxon>
        <taxon>Dikarya</taxon>
        <taxon>Basidiomycota</taxon>
        <taxon>Agaricomycotina</taxon>
        <taxon>Agaricomycetes</taxon>
        <taxon>Agaricomycetidae</taxon>
        <taxon>Agaricales</taxon>
        <taxon>Pluteineae</taxon>
        <taxon>Pluteaceae</taxon>
        <taxon>Pluteus</taxon>
    </lineage>
</organism>
<accession>A0ACD3A660</accession>